<dbReference type="InParanoid" id="A0A1W4WYL5"/>
<feature type="compositionally biased region" description="Basic and acidic residues" evidence="8">
    <location>
        <begin position="971"/>
        <end position="981"/>
    </location>
</feature>
<dbReference type="SMART" id="SM00060">
    <property type="entry name" value="FN3"/>
    <property type="match status" value="2"/>
</dbReference>
<dbReference type="InterPro" id="IPR015915">
    <property type="entry name" value="Kelch-typ_b-propeller"/>
</dbReference>
<gene>
    <name evidence="11" type="primary">LOC108737322</name>
</gene>
<feature type="domain" description="Fibronectin type-III" evidence="9">
    <location>
        <begin position="1135"/>
        <end position="1247"/>
    </location>
</feature>
<name>A0A1W4WYL5_AGRPL</name>
<dbReference type="PROSITE" id="PS50853">
    <property type="entry name" value="FN3"/>
    <property type="match status" value="2"/>
</dbReference>
<proteinExistence type="predicted"/>
<evidence type="ECO:0000313" key="11">
    <source>
        <dbReference type="RefSeq" id="XP_018325607.1"/>
    </source>
</evidence>
<dbReference type="PANTHER" id="PTHR46003:SF1">
    <property type="entry name" value="HOST CELL FACTOR"/>
    <property type="match status" value="1"/>
</dbReference>
<evidence type="ECO:0000256" key="1">
    <source>
        <dbReference type="ARBA" id="ARBA00004123"/>
    </source>
</evidence>
<keyword evidence="4" id="KW-0677">Repeat</keyword>
<feature type="domain" description="Fibronectin type-III" evidence="9">
    <location>
        <begin position="1046"/>
        <end position="1133"/>
    </location>
</feature>
<dbReference type="GO" id="GO:0035097">
    <property type="term" value="C:histone methyltransferase complex"/>
    <property type="evidence" value="ECO:0007669"/>
    <property type="project" value="TreeGrafter"/>
</dbReference>
<keyword evidence="2" id="KW-0880">Kelch repeat</keyword>
<dbReference type="InterPro" id="IPR036116">
    <property type="entry name" value="FN3_sf"/>
</dbReference>
<dbReference type="SUPFAM" id="SSF117281">
    <property type="entry name" value="Kelch motif"/>
    <property type="match status" value="1"/>
</dbReference>
<dbReference type="OrthoDB" id="10001928at2759"/>
<dbReference type="AlphaFoldDB" id="A0A1W4WYL5"/>
<dbReference type="InterPro" id="IPR003961">
    <property type="entry name" value="FN3_dom"/>
</dbReference>
<dbReference type="KEGG" id="apln:108737322"/>
<accession>A0A1W4WYL5</accession>
<evidence type="ECO:0000313" key="10">
    <source>
        <dbReference type="Proteomes" id="UP000192223"/>
    </source>
</evidence>
<dbReference type="RefSeq" id="XP_018325607.1">
    <property type="nucleotide sequence ID" value="XM_018470105.1"/>
</dbReference>
<dbReference type="GO" id="GO:0003713">
    <property type="term" value="F:transcription coactivator activity"/>
    <property type="evidence" value="ECO:0007669"/>
    <property type="project" value="TreeGrafter"/>
</dbReference>
<evidence type="ECO:0000256" key="2">
    <source>
        <dbReference type="ARBA" id="ARBA00022441"/>
    </source>
</evidence>
<comment type="subcellular location">
    <subcellularLocation>
        <location evidence="1">Nucleus</location>
    </subcellularLocation>
</comment>
<dbReference type="Pfam" id="PF13854">
    <property type="entry name" value="Kelch_HCF"/>
    <property type="match status" value="1"/>
</dbReference>
<dbReference type="InterPro" id="IPR013783">
    <property type="entry name" value="Ig-like_fold"/>
</dbReference>
<keyword evidence="5" id="KW-0068">Autocatalytic cleavage</keyword>
<protein>
    <submittedName>
        <fullName evidence="11">Host cell factor 1 isoform X1</fullName>
    </submittedName>
</protein>
<evidence type="ECO:0000256" key="8">
    <source>
        <dbReference type="SAM" id="MobiDB-lite"/>
    </source>
</evidence>
<reference evidence="11" key="1">
    <citation type="submission" date="2025-08" db="UniProtKB">
        <authorList>
            <consortium name="RefSeq"/>
        </authorList>
    </citation>
    <scope>IDENTIFICATION</scope>
    <source>
        <tissue evidence="11">Entire body</tissue>
    </source>
</reference>
<evidence type="ECO:0000256" key="4">
    <source>
        <dbReference type="ARBA" id="ARBA00022737"/>
    </source>
</evidence>
<evidence type="ECO:0000256" key="7">
    <source>
        <dbReference type="ARBA" id="ARBA00023306"/>
    </source>
</evidence>
<evidence type="ECO:0000256" key="6">
    <source>
        <dbReference type="ARBA" id="ARBA00023242"/>
    </source>
</evidence>
<feature type="region of interest" description="Disordered" evidence="8">
    <location>
        <begin position="1246"/>
        <end position="1275"/>
    </location>
</feature>
<keyword evidence="10" id="KW-1185">Reference proteome</keyword>
<keyword evidence="7" id="KW-0131">Cell cycle</keyword>
<feature type="compositionally biased region" description="Acidic residues" evidence="8">
    <location>
        <begin position="982"/>
        <end position="995"/>
    </location>
</feature>
<keyword evidence="3" id="KW-0597">Phosphoprotein</keyword>
<dbReference type="FunCoup" id="A0A1W4WYL5">
    <property type="interactions" value="1578"/>
</dbReference>
<dbReference type="GeneID" id="108737322"/>
<dbReference type="Gene3D" id="2.60.40.10">
    <property type="entry name" value="Immunoglobulins"/>
    <property type="match status" value="2"/>
</dbReference>
<organism evidence="10 11">
    <name type="scientific">Agrilus planipennis</name>
    <name type="common">Emerald ash borer</name>
    <name type="synonym">Agrilus marcopoli</name>
    <dbReference type="NCBI Taxonomy" id="224129"/>
    <lineage>
        <taxon>Eukaryota</taxon>
        <taxon>Metazoa</taxon>
        <taxon>Ecdysozoa</taxon>
        <taxon>Arthropoda</taxon>
        <taxon>Hexapoda</taxon>
        <taxon>Insecta</taxon>
        <taxon>Pterygota</taxon>
        <taxon>Neoptera</taxon>
        <taxon>Endopterygota</taxon>
        <taxon>Coleoptera</taxon>
        <taxon>Polyphaga</taxon>
        <taxon>Elateriformia</taxon>
        <taxon>Buprestoidea</taxon>
        <taxon>Buprestidae</taxon>
        <taxon>Agrilinae</taxon>
        <taxon>Agrilus</taxon>
    </lineage>
</organism>
<dbReference type="Proteomes" id="UP000192223">
    <property type="component" value="Unplaced"/>
</dbReference>
<dbReference type="Gene3D" id="6.10.250.2590">
    <property type="match status" value="1"/>
</dbReference>
<sequence length="1275" mass="135838">MAGKALQWKLVANPTGPQPRPRHGHRAVAIKDLMVVFGGGNEGIVDELHVYNTATNQWFVPVTKGDIPPGCAAYGFVVDGTRLLVFGGMVEYGKYSNELYELQASRWEWKRLKPRPPKNGSAPCPRLGHSFTLVQNKVYLFGGLANDSEDPKNNIPRHLKDLYALDIRVNPVQWEVPVTHGPSPPPRESHTGVAYVDKSKGKSFLVIYGGMSGCRLGDLWLLNTGTLTWSKPQVSGIVPLPRSLHTSTLIGHRMFVFGGWVPVMTEDSKTTSEKEWKCTSTMACLNLESMHWEDLNILSTEGNVPCARAGHCAVGINTRLYVWSGRDGYRKAWNNQVCFKDLWYLEVDKPAAVGRVSLVKAGTHSLEVNWNGSPSVQVYVLQTQKYDLPQTTAVAKKPEQQSAATSVPSTDAAVPPLVASKQTPVANVPHTPTVTKTVIPLAQVPTVAAPKVIPPVVRLRTPAPKLVASTQSVVFAQSGQSAAVENVTAKTTQAGMSGIQALAAAAAATQKITVSPQVSPIKIAGSNVRIQGVQGTAGTVVRQATPQTTTVQGKQLILQKSLPSATVLQKAVTPQIVTLVKTSSGMTVTLPKQNIVQGGQVKTAANVLQQQGKNYVKIIPSSGGNKIMTTVKTLPSNVIQMNKATGKLVLSKSSTGQLQTISNPQVLVVSTNAGIRTIQSVSQAQALSQSKTTTVNVHPISNASVANLQNVKITGKPITISMPGGTQKTVTLSKNTKQVMIGGKPVTVQMAGGGSKTLTLVGNHLQQIGQQLQQVGSHSGSPVGKIVRIPAGATVQAVTVSSSTEPQKVMVMSRPKQPTASIAPASFDSPATTDAALAALAAEAGLIDPVKDDGEDKLSPDQSNMIMKIDESNSNESAMETEPSANEASSVGLFGGMALHQRMGLKGGGKIRLGLFGGSPIGSPVGTENYAQQNTTKSEAESTTDVCDSGVSSSQPSTQSLTSVNGNLIDKGGEGIKGFEEEKGEEQYNDSEETTDEHKQMDDTEDGTNARNNNEVHGFADEKKSENGDGLSALASAALDHSKEFKTDNVKNVPSEKDVWYTVGFIKGTSCDVQDYFYCDSEADYTVDNLPDYSHLPRINLEPGTAYKFRVAAINSVGRGEWSEISAFKTCLPGFPGAPSAIKIAKSGDGAHLSWEPPNSSQGEILEYSVYLAVRNNSKQEKSGTNQLAFVRVYCGASNSCTVPNSSLAAAHLDTSTKAAIIFRIAARNDKGYGPATQVRWLQDPQATNKTPKRTIEGTTPVGIKKMKSADKEDM</sequence>
<dbReference type="GO" id="GO:0006338">
    <property type="term" value="P:chromatin remodeling"/>
    <property type="evidence" value="ECO:0007669"/>
    <property type="project" value="TreeGrafter"/>
</dbReference>
<evidence type="ECO:0000256" key="5">
    <source>
        <dbReference type="ARBA" id="ARBA00022813"/>
    </source>
</evidence>
<dbReference type="CDD" id="cd00063">
    <property type="entry name" value="FN3"/>
    <property type="match status" value="2"/>
</dbReference>
<feature type="compositionally biased region" description="Low complexity" evidence="8">
    <location>
        <begin position="949"/>
        <end position="964"/>
    </location>
</feature>
<dbReference type="SUPFAM" id="SSF49265">
    <property type="entry name" value="Fibronectin type III"/>
    <property type="match status" value="1"/>
</dbReference>
<dbReference type="PANTHER" id="PTHR46003">
    <property type="entry name" value="HOST CELL FACTOR"/>
    <property type="match status" value="1"/>
</dbReference>
<feature type="compositionally biased region" description="Polar residues" evidence="8">
    <location>
        <begin position="929"/>
        <end position="946"/>
    </location>
</feature>
<evidence type="ECO:0000256" key="3">
    <source>
        <dbReference type="ARBA" id="ARBA00022553"/>
    </source>
</evidence>
<dbReference type="InterPro" id="IPR043536">
    <property type="entry name" value="HCF1/2"/>
</dbReference>
<dbReference type="InterPro" id="IPR059124">
    <property type="entry name" value="Kelch_HCF"/>
</dbReference>
<dbReference type="Gene3D" id="2.120.10.80">
    <property type="entry name" value="Kelch-type beta propeller"/>
    <property type="match status" value="2"/>
</dbReference>
<dbReference type="CTD" id="43788"/>
<keyword evidence="6" id="KW-0539">Nucleus</keyword>
<dbReference type="FunFam" id="2.120.10.80:FF:000015">
    <property type="entry name" value="host cell factor 1 isoform X1"/>
    <property type="match status" value="1"/>
</dbReference>
<feature type="region of interest" description="Disordered" evidence="8">
    <location>
        <begin position="922"/>
        <end position="1015"/>
    </location>
</feature>
<dbReference type="STRING" id="224129.A0A1W4WYL5"/>
<dbReference type="FunFam" id="2.120.10.80:FF:000008">
    <property type="entry name" value="host cell factor 1 isoform X1"/>
    <property type="match status" value="1"/>
</dbReference>
<evidence type="ECO:0000259" key="9">
    <source>
        <dbReference type="PROSITE" id="PS50853"/>
    </source>
</evidence>